<sequence length="213" mass="23669">MTAPKSNQPMPSPPISTSCSDVVEGLLAGDRVALSEVYRRFVDQLVQRADRRIPDAYRAKITAESVVQSVMQDFLELPDQKRLTIESYQIDSWAQLYGLLARMTVNKCLNRIRSLAAVSNQPNAASGTSTGEALMQLASVGPTAEDEIAYAELVKQLLDSFSPMELDVLQLRMAGRTIREIAAELALTETTVESTITRLRRRTKRLISEHESE</sequence>
<dbReference type="InterPro" id="IPR000792">
    <property type="entry name" value="Tscrpt_reg_LuxR_C"/>
</dbReference>
<evidence type="ECO:0000256" key="4">
    <source>
        <dbReference type="ARBA" id="ARBA00023163"/>
    </source>
</evidence>
<reference evidence="6" key="1">
    <citation type="submission" date="2019-04" db="EMBL/GenBank/DDBJ databases">
        <authorList>
            <consortium name="Science for Life Laboratories"/>
        </authorList>
    </citation>
    <scope>NUCLEOTIDE SEQUENCE</scope>
    <source>
        <strain evidence="6">MBLW1</strain>
    </source>
</reference>
<dbReference type="KEGG" id="tim:GMBLW1_21680"/>
<proteinExistence type="predicted"/>
<dbReference type="PANTHER" id="PTHR43133">
    <property type="entry name" value="RNA POLYMERASE ECF-TYPE SIGMA FACTO"/>
    <property type="match status" value="1"/>
</dbReference>
<dbReference type="InParanoid" id="A0A6C2YLK0"/>
<dbReference type="InterPro" id="IPR016032">
    <property type="entry name" value="Sig_transdc_resp-reg_C-effctor"/>
</dbReference>
<dbReference type="EMBL" id="LR593887">
    <property type="protein sequence ID" value="VTR99463.1"/>
    <property type="molecule type" value="Genomic_DNA"/>
</dbReference>
<accession>A0A6C2YLK0</accession>
<keyword evidence="7" id="KW-1185">Reference proteome</keyword>
<dbReference type="SMART" id="SM00421">
    <property type="entry name" value="HTH_LUXR"/>
    <property type="match status" value="1"/>
</dbReference>
<dbReference type="Proteomes" id="UP000464378">
    <property type="component" value="Chromosome"/>
</dbReference>
<dbReference type="EMBL" id="LR586016">
    <property type="protein sequence ID" value="VIP01792.1"/>
    <property type="molecule type" value="Genomic_DNA"/>
</dbReference>
<evidence type="ECO:0000313" key="6">
    <source>
        <dbReference type="EMBL" id="VIP01792.1"/>
    </source>
</evidence>
<evidence type="ECO:0000256" key="1">
    <source>
        <dbReference type="ARBA" id="ARBA00023015"/>
    </source>
</evidence>
<dbReference type="InterPro" id="IPR053812">
    <property type="entry name" value="HTH_Sigma70_ECF-like"/>
</dbReference>
<keyword evidence="3" id="KW-0238">DNA-binding</keyword>
<evidence type="ECO:0000313" key="7">
    <source>
        <dbReference type="Proteomes" id="UP000464378"/>
    </source>
</evidence>
<keyword evidence="1" id="KW-0805">Transcription regulation</keyword>
<evidence type="ECO:0000259" key="5">
    <source>
        <dbReference type="SMART" id="SM00421"/>
    </source>
</evidence>
<name>A0A6C2YLK0_9BACT</name>
<dbReference type="AlphaFoldDB" id="A0A6C2YLK0"/>
<dbReference type="Pfam" id="PF07638">
    <property type="entry name" value="Sigma70_ECF"/>
    <property type="match status" value="1"/>
</dbReference>
<dbReference type="GO" id="GO:0016987">
    <property type="term" value="F:sigma factor activity"/>
    <property type="evidence" value="ECO:0007669"/>
    <property type="project" value="UniProtKB-KW"/>
</dbReference>
<dbReference type="PROSITE" id="PS51257">
    <property type="entry name" value="PROKAR_LIPOPROTEIN"/>
    <property type="match status" value="1"/>
</dbReference>
<keyword evidence="4" id="KW-0804">Transcription</keyword>
<protein>
    <recommendedName>
        <fullName evidence="5">HTH luxR-type domain-containing protein</fullName>
    </recommendedName>
</protein>
<dbReference type="PRINTS" id="PR00038">
    <property type="entry name" value="HTHLUXR"/>
</dbReference>
<evidence type="ECO:0000256" key="2">
    <source>
        <dbReference type="ARBA" id="ARBA00023082"/>
    </source>
</evidence>
<gene>
    <name evidence="6" type="ORF">GMBLW1_21680</name>
</gene>
<dbReference type="Gene3D" id="1.10.1740.10">
    <property type="match status" value="1"/>
</dbReference>
<evidence type="ECO:0000256" key="3">
    <source>
        <dbReference type="ARBA" id="ARBA00023125"/>
    </source>
</evidence>
<dbReference type="RefSeq" id="WP_162657041.1">
    <property type="nucleotide sequence ID" value="NZ_LR593887.1"/>
</dbReference>
<feature type="domain" description="HTH luxR-type" evidence="5">
    <location>
        <begin position="158"/>
        <end position="207"/>
    </location>
</feature>
<dbReference type="InterPro" id="IPR039425">
    <property type="entry name" value="RNA_pol_sigma-70-like"/>
</dbReference>
<dbReference type="SUPFAM" id="SSF46894">
    <property type="entry name" value="C-terminal effector domain of the bipartite response regulators"/>
    <property type="match status" value="1"/>
</dbReference>
<dbReference type="GO" id="GO:0003677">
    <property type="term" value="F:DNA binding"/>
    <property type="evidence" value="ECO:0007669"/>
    <property type="project" value="UniProtKB-KW"/>
</dbReference>
<dbReference type="PANTHER" id="PTHR43133:SF8">
    <property type="entry name" value="RNA POLYMERASE SIGMA FACTOR HI_1459-RELATED"/>
    <property type="match status" value="1"/>
</dbReference>
<dbReference type="InterPro" id="IPR036388">
    <property type="entry name" value="WH-like_DNA-bd_sf"/>
</dbReference>
<dbReference type="Gene3D" id="1.10.10.10">
    <property type="entry name" value="Winged helix-like DNA-binding domain superfamily/Winged helix DNA-binding domain"/>
    <property type="match status" value="1"/>
</dbReference>
<keyword evidence="2" id="KW-0731">Sigma factor</keyword>
<organism evidence="6">
    <name type="scientific">Tuwongella immobilis</name>
    <dbReference type="NCBI Taxonomy" id="692036"/>
    <lineage>
        <taxon>Bacteria</taxon>
        <taxon>Pseudomonadati</taxon>
        <taxon>Planctomycetota</taxon>
        <taxon>Planctomycetia</taxon>
        <taxon>Gemmatales</taxon>
        <taxon>Gemmataceae</taxon>
        <taxon>Tuwongella</taxon>
    </lineage>
</organism>